<evidence type="ECO:0008006" key="9">
    <source>
        <dbReference type="Google" id="ProtNLM"/>
    </source>
</evidence>
<evidence type="ECO:0000313" key="7">
    <source>
        <dbReference type="EMBL" id="KAK6121201.1"/>
    </source>
</evidence>
<dbReference type="Proteomes" id="UP001318860">
    <property type="component" value="Unassembled WGS sequence"/>
</dbReference>
<proteinExistence type="inferred from homology"/>
<keyword evidence="5" id="KW-0472">Membrane</keyword>
<evidence type="ECO:0000313" key="8">
    <source>
        <dbReference type="Proteomes" id="UP001318860"/>
    </source>
</evidence>
<comment type="caution">
    <text evidence="7">The sequence shown here is derived from an EMBL/GenBank/DDBJ whole genome shotgun (WGS) entry which is preliminary data.</text>
</comment>
<organism evidence="7 8">
    <name type="scientific">Rehmannia glutinosa</name>
    <name type="common">Chinese foxglove</name>
    <dbReference type="NCBI Taxonomy" id="99300"/>
    <lineage>
        <taxon>Eukaryota</taxon>
        <taxon>Viridiplantae</taxon>
        <taxon>Streptophyta</taxon>
        <taxon>Embryophyta</taxon>
        <taxon>Tracheophyta</taxon>
        <taxon>Spermatophyta</taxon>
        <taxon>Magnoliopsida</taxon>
        <taxon>eudicotyledons</taxon>
        <taxon>Gunneridae</taxon>
        <taxon>Pentapetalae</taxon>
        <taxon>asterids</taxon>
        <taxon>lamiids</taxon>
        <taxon>Lamiales</taxon>
        <taxon>Orobanchaceae</taxon>
        <taxon>Rehmannieae</taxon>
        <taxon>Rehmannia</taxon>
    </lineage>
</organism>
<keyword evidence="3" id="KW-0812">Transmembrane</keyword>
<dbReference type="PANTHER" id="PTHR11266:SF18">
    <property type="entry name" value="OS12G0508100 PROTEIN"/>
    <property type="match status" value="1"/>
</dbReference>
<protein>
    <recommendedName>
        <fullName evidence="9">PXMP2/4 family protein</fullName>
    </recommendedName>
</protein>
<accession>A0ABR0UFZ2</accession>
<evidence type="ECO:0000256" key="6">
    <source>
        <dbReference type="RuleBase" id="RU363053"/>
    </source>
</evidence>
<comment type="similarity">
    <text evidence="2 6">Belongs to the peroxisomal membrane protein PXMP2/4 family.</text>
</comment>
<evidence type="ECO:0000256" key="2">
    <source>
        <dbReference type="ARBA" id="ARBA00006824"/>
    </source>
</evidence>
<dbReference type="Pfam" id="PF04117">
    <property type="entry name" value="Mpv17_PMP22"/>
    <property type="match status" value="1"/>
</dbReference>
<reference evidence="7 8" key="1">
    <citation type="journal article" date="2021" name="Comput. Struct. Biotechnol. J.">
        <title>De novo genome assembly of the potent medicinal plant Rehmannia glutinosa using nanopore technology.</title>
        <authorList>
            <person name="Ma L."/>
            <person name="Dong C."/>
            <person name="Song C."/>
            <person name="Wang X."/>
            <person name="Zheng X."/>
            <person name="Niu Y."/>
            <person name="Chen S."/>
            <person name="Feng W."/>
        </authorList>
    </citation>
    <scope>NUCLEOTIDE SEQUENCE [LARGE SCALE GENOMIC DNA]</scope>
    <source>
        <strain evidence="7">DH-2019</strain>
    </source>
</reference>
<gene>
    <name evidence="7" type="ORF">DH2020_045063</name>
</gene>
<dbReference type="InterPro" id="IPR007248">
    <property type="entry name" value="Mpv17_PMP22"/>
</dbReference>
<evidence type="ECO:0000256" key="1">
    <source>
        <dbReference type="ARBA" id="ARBA00004141"/>
    </source>
</evidence>
<keyword evidence="8" id="KW-1185">Reference proteome</keyword>
<evidence type="ECO:0000256" key="5">
    <source>
        <dbReference type="ARBA" id="ARBA00023136"/>
    </source>
</evidence>
<name>A0ABR0UFZ2_REHGL</name>
<evidence type="ECO:0000256" key="4">
    <source>
        <dbReference type="ARBA" id="ARBA00022989"/>
    </source>
</evidence>
<dbReference type="PANTHER" id="PTHR11266">
    <property type="entry name" value="PEROXISOMAL MEMBRANE PROTEIN 2, PXMP2 MPV17"/>
    <property type="match status" value="1"/>
</dbReference>
<keyword evidence="4" id="KW-1133">Transmembrane helix</keyword>
<evidence type="ECO:0000256" key="3">
    <source>
        <dbReference type="ARBA" id="ARBA00022692"/>
    </source>
</evidence>
<dbReference type="EMBL" id="JABTTQ020002932">
    <property type="protein sequence ID" value="KAK6121201.1"/>
    <property type="molecule type" value="Genomic_DNA"/>
</dbReference>
<comment type="subcellular location">
    <subcellularLocation>
        <location evidence="1">Membrane</location>
        <topology evidence="1">Multi-pass membrane protein</topology>
    </subcellularLocation>
</comment>
<sequence>MAAAALTKNGLLKFHHRRRHSLHCFWQKACTKHSIPDPPIAAPKNIGNHLANQFLQSKWCSHFPHSIVRKTKELQFYAPSVISSIFSLRGSSSSSSSKFGLVSWYLGMIKTRPVSTKSITSAFIYTAADFSSQSIVGKTSEEYDLVRTLRMAGYGMLIIGPSLHYWFNFVSRVLPKRDFVSTFKKMALGQTVYGPAVTAIFFAANAALQLTSTEHAVCESGSEIIGRLKRDLVPTLISGIMYWPVCDFLTFRFIPVHLQPLVSNSFSYLWTVYLTYMASLGKVSTS</sequence>